<dbReference type="AlphaFoldDB" id="A0AAW7LCY5"/>
<dbReference type="InterPro" id="IPR019151">
    <property type="entry name" value="Proteasome_assmbl_chaperone_2"/>
</dbReference>
<dbReference type="Pfam" id="PF09754">
    <property type="entry name" value="PAC2"/>
    <property type="match status" value="1"/>
</dbReference>
<name>A0AAW7LCY5_BIFBR</name>
<dbReference type="SUPFAM" id="SSF159659">
    <property type="entry name" value="Cgl1923-like"/>
    <property type="match status" value="1"/>
</dbReference>
<dbReference type="InterPro" id="IPR038389">
    <property type="entry name" value="PSMG2_sf"/>
</dbReference>
<dbReference type="Gene3D" id="3.40.50.10900">
    <property type="entry name" value="PAC-like subunit"/>
    <property type="match status" value="1"/>
</dbReference>
<reference evidence="1" key="1">
    <citation type="submission" date="2018-05" db="EMBL/GenBank/DDBJ databases">
        <authorList>
            <person name="Kondepudi K.K."/>
            <person name="Singh S."/>
            <person name="Chaudhry V."/>
            <person name="Mantri S."/>
            <person name="Bhadada S."/>
            <person name="Bishnoi M."/>
            <person name="Kaur J."/>
            <person name="Sharma S."/>
            <person name="Bhatia R."/>
        </authorList>
    </citation>
    <scope>NUCLEOTIDE SEQUENCE</scope>
    <source>
        <strain evidence="1">Bif11</strain>
    </source>
</reference>
<dbReference type="PIRSF" id="PIRSF028754">
    <property type="entry name" value="UCP028754"/>
    <property type="match status" value="1"/>
</dbReference>
<proteinExistence type="predicted"/>
<comment type="caution">
    <text evidence="1">The sequence shown here is derived from an EMBL/GenBank/DDBJ whole genome shotgun (WGS) entry which is preliminary data.</text>
</comment>
<gene>
    <name evidence="1" type="ORF">DC496_02685</name>
</gene>
<dbReference type="InterPro" id="IPR008492">
    <property type="entry name" value="Rv2714-like"/>
</dbReference>
<dbReference type="EMBL" id="QELD01000003">
    <property type="protein sequence ID" value="MDN4187296.1"/>
    <property type="molecule type" value="Genomic_DNA"/>
</dbReference>
<sequence>MTSSPRYSRGMSEDANTPSSVMIAAFEGWNDACQAASNVVRYLVKHYESREIRHIDCDAFYDYQVSRPMLCHVSGRTNLIWPQTTFYEIVLDERRRIFAQIAPEPNYRWKEYCSQSLAIAEELDVDGVITLGSMFSDCPHTRPLPISVSDGNCQCEGDREYNGPVGIPTVLDIFAAERGMFHASMWVCIPQYLGSDECAAGTMRLLDALGHRIGFSFDVSELERKAEQWKSQASVLVRCNEQLQDYVTHLEHDYDLKQKADAEASLGAPQAEQLVKEAEAFLRQMGS</sequence>
<evidence type="ECO:0000313" key="1">
    <source>
        <dbReference type="EMBL" id="MDN4187296.1"/>
    </source>
</evidence>
<accession>A0AAW7LCY5</accession>
<protein>
    <submittedName>
        <fullName evidence="1">PAC2 family protein</fullName>
    </submittedName>
</protein>
<dbReference type="Proteomes" id="UP001169990">
    <property type="component" value="Unassembled WGS sequence"/>
</dbReference>
<organism evidence="1 2">
    <name type="scientific">Bifidobacterium breve</name>
    <dbReference type="NCBI Taxonomy" id="1685"/>
    <lineage>
        <taxon>Bacteria</taxon>
        <taxon>Bacillati</taxon>
        <taxon>Actinomycetota</taxon>
        <taxon>Actinomycetes</taxon>
        <taxon>Bifidobacteriales</taxon>
        <taxon>Bifidobacteriaceae</taxon>
        <taxon>Bifidobacterium</taxon>
    </lineage>
</organism>
<evidence type="ECO:0000313" key="2">
    <source>
        <dbReference type="Proteomes" id="UP001169990"/>
    </source>
</evidence>
<reference evidence="1" key="2">
    <citation type="journal article" date="2022" name="3 Biotech.">
        <title>Isomaltooligosaccharides utilization and genomic characterization of human infant anti-inflammatory Bifidobacterium longum and Bifidobacterium breve strains.</title>
        <authorList>
            <person name="Sharma S."/>
            <person name="Singh S."/>
            <person name="Chaudhary V."/>
            <person name="Mantri S."/>
            <person name="Chander A."/>
            <person name="Maurya R."/>
            <person name="Rajarammohan S."/>
            <person name="Singh R.P."/>
            <person name="Rishi P."/>
            <person name="Bishnoi M."/>
            <person name="Bhadada S.K."/>
            <person name="Kondepudi K.K."/>
        </authorList>
    </citation>
    <scope>NUCLEOTIDE SEQUENCE</scope>
    <source>
        <strain evidence="1">Bif11</strain>
    </source>
</reference>